<dbReference type="PANTHER" id="PTHR38471">
    <property type="entry name" value="FOUR HELIX BUNDLE PROTEIN"/>
    <property type="match status" value="1"/>
</dbReference>
<proteinExistence type="predicted"/>
<dbReference type="CDD" id="cd16377">
    <property type="entry name" value="23S_rRNA_IVP_like"/>
    <property type="match status" value="1"/>
</dbReference>
<dbReference type="Pfam" id="PF05635">
    <property type="entry name" value="23S_rRNA_IVP"/>
    <property type="match status" value="1"/>
</dbReference>
<dbReference type="Gene3D" id="1.20.1440.60">
    <property type="entry name" value="23S rRNA-intervening sequence"/>
    <property type="match status" value="1"/>
</dbReference>
<reference evidence="1" key="1">
    <citation type="submission" date="2014-11" db="EMBL/GenBank/DDBJ databases">
        <authorList>
            <person name="Malar M.C."/>
            <person name="Sen D."/>
            <person name="Tripathy S."/>
        </authorList>
    </citation>
    <scope>NUCLEOTIDE SEQUENCE</scope>
    <source>
        <strain evidence="1">BDU141951</strain>
    </source>
</reference>
<comment type="caution">
    <text evidence="1">The sequence shown here is derived from an EMBL/GenBank/DDBJ whole genome shotgun (WGS) entry which is preliminary data.</text>
</comment>
<name>A0A0C1V320_9CYAN</name>
<dbReference type="SUPFAM" id="SSF158446">
    <property type="entry name" value="IVS-encoded protein-like"/>
    <property type="match status" value="1"/>
</dbReference>
<dbReference type="InterPro" id="IPR036583">
    <property type="entry name" value="23S_rRNA_IVS_sf"/>
</dbReference>
<reference evidence="1" key="3">
    <citation type="submission" date="2020-02" db="EMBL/GenBank/DDBJ databases">
        <authorList>
            <person name="Sarangi A.N."/>
            <person name="Ghosh S."/>
            <person name="Mukherjee M."/>
            <person name="Tripathy S."/>
        </authorList>
    </citation>
    <scope>NUCLEOTIDE SEQUENCE</scope>
    <source>
        <strain evidence="1">BDU141951</strain>
    </source>
</reference>
<dbReference type="EMBL" id="JTHE02000003">
    <property type="protein sequence ID" value="NEV66169.1"/>
    <property type="molecule type" value="Genomic_DNA"/>
</dbReference>
<dbReference type="NCBIfam" id="TIGR02436">
    <property type="entry name" value="four helix bundle protein"/>
    <property type="match status" value="1"/>
</dbReference>
<protein>
    <submittedName>
        <fullName evidence="1">Four helix bundle protein</fullName>
    </submittedName>
</protein>
<dbReference type="AlphaFoldDB" id="A0A0C1V320"/>
<evidence type="ECO:0000313" key="1">
    <source>
        <dbReference type="EMBL" id="NEV66169.1"/>
    </source>
</evidence>
<accession>A0A0C1V320</accession>
<sequence>MAIRGHEELEVYQLAFEMAMQLFQVSKRFPVEERYSLTDQMRRSSRSVCANLAEAWRKRRYRAAFIAKLSDSEAEAAETQTWINFAVKCGYLKPELGKDLSHNYDRILGKLVKIIHNPSPWLI</sequence>
<reference evidence="1" key="2">
    <citation type="journal article" date="2015" name="Genome Announc.">
        <title>Draft Genome Sequence of Filamentous Marine Cyanobacterium Lyngbya confervoides Strain BDU141951.</title>
        <authorList>
            <person name="Chandrababunaidu M.M."/>
            <person name="Sen D."/>
            <person name="Tripathy S."/>
        </authorList>
    </citation>
    <scope>NUCLEOTIDE SEQUENCE</scope>
    <source>
        <strain evidence="1">BDU141951</strain>
    </source>
</reference>
<organism evidence="1">
    <name type="scientific">Lyngbya confervoides BDU141951</name>
    <dbReference type="NCBI Taxonomy" id="1574623"/>
    <lineage>
        <taxon>Bacteria</taxon>
        <taxon>Bacillati</taxon>
        <taxon>Cyanobacteriota</taxon>
        <taxon>Cyanophyceae</taxon>
        <taxon>Oscillatoriophycideae</taxon>
        <taxon>Oscillatoriales</taxon>
        <taxon>Microcoleaceae</taxon>
        <taxon>Lyngbya</taxon>
    </lineage>
</organism>
<dbReference type="InterPro" id="IPR012657">
    <property type="entry name" value="23S_rRNA-intervening_sequence"/>
</dbReference>
<gene>
    <name evidence="1" type="ORF">QQ91_003460</name>
</gene>
<dbReference type="PANTHER" id="PTHR38471:SF2">
    <property type="entry name" value="FOUR HELIX BUNDLE PROTEIN"/>
    <property type="match status" value="1"/>
</dbReference>